<evidence type="ECO:0000256" key="2">
    <source>
        <dbReference type="SAM" id="Phobius"/>
    </source>
</evidence>
<feature type="region of interest" description="Disordered" evidence="1">
    <location>
        <begin position="212"/>
        <end position="274"/>
    </location>
</feature>
<evidence type="ECO:0000313" key="4">
    <source>
        <dbReference type="Proteomes" id="UP001206128"/>
    </source>
</evidence>
<feature type="compositionally biased region" description="Low complexity" evidence="1">
    <location>
        <begin position="214"/>
        <end position="229"/>
    </location>
</feature>
<keyword evidence="2" id="KW-0812">Transmembrane</keyword>
<reference evidence="3" key="1">
    <citation type="submission" date="2022-06" db="EMBL/GenBank/DDBJ databases">
        <title>Genomic Encyclopedia of Archaeal and Bacterial Type Strains, Phase II (KMG-II): from individual species to whole genera.</title>
        <authorList>
            <person name="Goeker M."/>
        </authorList>
    </citation>
    <scope>NUCLEOTIDE SEQUENCE</scope>
    <source>
        <strain evidence="3">DSM 43935</strain>
    </source>
</reference>
<dbReference type="Pfam" id="PF14325">
    <property type="entry name" value="DUF4383"/>
    <property type="match status" value="1"/>
</dbReference>
<feature type="transmembrane region" description="Helical" evidence="2">
    <location>
        <begin position="114"/>
        <end position="133"/>
    </location>
</feature>
<dbReference type="RefSeq" id="WP_253770050.1">
    <property type="nucleotide sequence ID" value="NZ_JAMTCK010000004.1"/>
</dbReference>
<feature type="transmembrane region" description="Helical" evidence="2">
    <location>
        <begin position="15"/>
        <end position="36"/>
    </location>
</feature>
<feature type="compositionally biased region" description="Basic residues" evidence="1">
    <location>
        <begin position="263"/>
        <end position="274"/>
    </location>
</feature>
<accession>A0AAE3KGD4</accession>
<evidence type="ECO:0008006" key="5">
    <source>
        <dbReference type="Google" id="ProtNLM"/>
    </source>
</evidence>
<proteinExistence type="predicted"/>
<keyword evidence="2" id="KW-1133">Transmembrane helix</keyword>
<evidence type="ECO:0000256" key="1">
    <source>
        <dbReference type="SAM" id="MobiDB-lite"/>
    </source>
</evidence>
<evidence type="ECO:0000313" key="3">
    <source>
        <dbReference type="EMBL" id="MCP2165364.1"/>
    </source>
</evidence>
<gene>
    <name evidence="3" type="ORF">LX83_002213</name>
</gene>
<dbReference type="AlphaFoldDB" id="A0AAE3KGD4"/>
<name>A0AAE3KGD4_9PSEU</name>
<feature type="transmembrane region" description="Helical" evidence="2">
    <location>
        <begin position="83"/>
        <end position="102"/>
    </location>
</feature>
<keyword evidence="2" id="KW-0472">Membrane</keyword>
<organism evidence="3 4">
    <name type="scientific">Goodfellowiella coeruleoviolacea</name>
    <dbReference type="NCBI Taxonomy" id="334858"/>
    <lineage>
        <taxon>Bacteria</taxon>
        <taxon>Bacillati</taxon>
        <taxon>Actinomycetota</taxon>
        <taxon>Actinomycetes</taxon>
        <taxon>Pseudonocardiales</taxon>
        <taxon>Pseudonocardiaceae</taxon>
        <taxon>Goodfellowiella</taxon>
    </lineage>
</organism>
<dbReference type="EMBL" id="JAMTCK010000004">
    <property type="protein sequence ID" value="MCP2165364.1"/>
    <property type="molecule type" value="Genomic_DNA"/>
</dbReference>
<comment type="caution">
    <text evidence="3">The sequence shown here is derived from an EMBL/GenBank/DDBJ whole genome shotgun (WGS) entry which is preliminary data.</text>
</comment>
<keyword evidence="4" id="KW-1185">Reference proteome</keyword>
<sequence>MRMDRYLTQHPLNRVYRLGAALFGVGLTIFGVLGLTNRLAYTSTQGQLVLGLSSNGLLATISVLVGVVLVAAAVVGGAVASTTMIVIGLLFLLSGLVNLFVLNSPALNLLAFQMQNVVFSVVSGMLLLFLGLYGRLSGGLTRDNPYVRARLHEPVDTDRSTELADARRRLAELEELSNAEFATIQGTATREQERMVLADALRRAQQRRREIYRRTAGVPEQRVPEQQPPAGARRAEPAQPDASAQPAGHEHEPAAGAPTGRGGRLHRRGGARSR</sequence>
<dbReference type="Proteomes" id="UP001206128">
    <property type="component" value="Unassembled WGS sequence"/>
</dbReference>
<feature type="transmembrane region" description="Helical" evidence="2">
    <location>
        <begin position="56"/>
        <end position="76"/>
    </location>
</feature>
<protein>
    <recommendedName>
        <fullName evidence="5">DUF4383 domain-containing protein</fullName>
    </recommendedName>
</protein>